<protein>
    <recommendedName>
        <fullName evidence="7">Tat pathway signal sequence domain protein</fullName>
    </recommendedName>
</protein>
<dbReference type="PANTHER" id="PTHR31084">
    <property type="entry name" value="ALPHA-L-FUCOSIDASE 2"/>
    <property type="match status" value="1"/>
</dbReference>
<dbReference type="PROSITE" id="PS51318">
    <property type="entry name" value="TAT"/>
    <property type="match status" value="1"/>
</dbReference>
<gene>
    <name evidence="5" type="ORF">HNR67_003143</name>
</gene>
<evidence type="ECO:0000256" key="2">
    <source>
        <dbReference type="SAM" id="SignalP"/>
    </source>
</evidence>
<dbReference type="AlphaFoldDB" id="A0A7W7C9K9"/>
<evidence type="ECO:0000313" key="5">
    <source>
        <dbReference type="EMBL" id="MBB4677025.1"/>
    </source>
</evidence>
<feature type="domain" description="Alpha fucosidase A-like C-terminal" evidence="3">
    <location>
        <begin position="660"/>
        <end position="752"/>
    </location>
</feature>
<dbReference type="GO" id="GO:0005975">
    <property type="term" value="P:carbohydrate metabolic process"/>
    <property type="evidence" value="ECO:0007669"/>
    <property type="project" value="InterPro"/>
</dbReference>
<organism evidence="5 6">
    <name type="scientific">Crossiella cryophila</name>
    <dbReference type="NCBI Taxonomy" id="43355"/>
    <lineage>
        <taxon>Bacteria</taxon>
        <taxon>Bacillati</taxon>
        <taxon>Actinomycetota</taxon>
        <taxon>Actinomycetes</taxon>
        <taxon>Pseudonocardiales</taxon>
        <taxon>Pseudonocardiaceae</taxon>
        <taxon>Crossiella</taxon>
    </lineage>
</organism>
<dbReference type="Pfam" id="PF22124">
    <property type="entry name" value="Glyco_hydro_95_cat"/>
    <property type="match status" value="1"/>
</dbReference>
<feature type="domain" description="Glycosyl hydrolase family 95 catalytic" evidence="4">
    <location>
        <begin position="425"/>
        <end position="622"/>
    </location>
</feature>
<dbReference type="InterPro" id="IPR013780">
    <property type="entry name" value="Glyco_hydro_b"/>
</dbReference>
<dbReference type="Proteomes" id="UP000533598">
    <property type="component" value="Unassembled WGS sequence"/>
</dbReference>
<dbReference type="EMBL" id="JACHMH010000001">
    <property type="protein sequence ID" value="MBB4677025.1"/>
    <property type="molecule type" value="Genomic_DNA"/>
</dbReference>
<feature type="region of interest" description="Disordered" evidence="1">
    <location>
        <begin position="758"/>
        <end position="781"/>
    </location>
</feature>
<evidence type="ECO:0008006" key="7">
    <source>
        <dbReference type="Google" id="ProtNLM"/>
    </source>
</evidence>
<feature type="signal peptide" evidence="2">
    <location>
        <begin position="1"/>
        <end position="29"/>
    </location>
</feature>
<dbReference type="InterPro" id="IPR008928">
    <property type="entry name" value="6-hairpin_glycosidase_sf"/>
</dbReference>
<sequence length="781" mass="86474">MSPLSRRRFLHRGSAAAGLVTLGAGWTSAATTAWAEPSAEAFGPKNVHRDIARDARMLWRKLPGSWQDAPFLANGFLGVQVYRGATASQLRFMLSHSEVQDQRPQWEAAVGLSRLPIGYLTLTLAGEVTAVDWQLDLWDAELSGTVTTTAGSLSFRALVHNDRGVLLVSLTPSAGEEAAAWGFTAMPSKTTRQIRIPPDYTANPDPRTGSSTGVSFVEQPLHAGGGYTTAWQEKRVGTTRLLAATVAYGFPRKTSTGDAVTAVRHALLLGLDPLVFAHRAWWHRFHTRSLVSVPDKWVQRFYWIQLYKMACATRENAPVTSEWGPWFPEGGGSWTAVWWNLNVQITYPFAGIANHPELDAVTATFRKHHKNLEFSVPPELRDGETYALAHPGDRTLRSGGPKLGAQIPGNATVGRPGTSTKTDQTGNLIWGLHNVWLSYRHSMDRRIQRDVLYPLLRKALNFYLHFLKPGADGLLHLPLTRSPEFADAVDATYDLSLIRWAARTLLETTHELRIEDPLAPRWREVLAKLVPYHRGDQGVLVGEGVTLSGSHRHFSHMLWFHPLREMTWETGDRDLIRRTFEHWTHDRSAWAGYSYPAAAMMSALMGEPDQAIGHLRHLLDGNVIGVARLTPNTMYVEGNNLALESPLSAAESVLHLLLDSGSGVLKVFPAVPTAWREAAFDSLRAQGAFLVDASRRDGATEWVRVHSEAGEPLVLEHGIPGDLDVRTPLGRKLQWRQVAPGRISVALRRGETAIITRRGHKPDLRPRDVPANAAAPQWGLP</sequence>
<dbReference type="SUPFAM" id="SSF48208">
    <property type="entry name" value="Six-hairpin glycosidases"/>
    <property type="match status" value="1"/>
</dbReference>
<dbReference type="InterPro" id="IPR049053">
    <property type="entry name" value="AFCA-like_C"/>
</dbReference>
<keyword evidence="6" id="KW-1185">Reference proteome</keyword>
<dbReference type="InterPro" id="IPR054363">
    <property type="entry name" value="GH95_cat"/>
</dbReference>
<comment type="caution">
    <text evidence="5">The sequence shown here is derived from an EMBL/GenBank/DDBJ whole genome shotgun (WGS) entry which is preliminary data.</text>
</comment>
<evidence type="ECO:0000259" key="4">
    <source>
        <dbReference type="Pfam" id="PF22124"/>
    </source>
</evidence>
<dbReference type="Pfam" id="PF21307">
    <property type="entry name" value="Glyco_hydro_95_C"/>
    <property type="match status" value="1"/>
</dbReference>
<evidence type="ECO:0000256" key="1">
    <source>
        <dbReference type="SAM" id="MobiDB-lite"/>
    </source>
</evidence>
<feature type="chain" id="PRO_5030798177" description="Tat pathway signal sequence domain protein" evidence="2">
    <location>
        <begin position="30"/>
        <end position="781"/>
    </location>
</feature>
<accession>A0A7W7C9K9</accession>
<reference evidence="5 6" key="1">
    <citation type="submission" date="2020-08" db="EMBL/GenBank/DDBJ databases">
        <title>Sequencing the genomes of 1000 actinobacteria strains.</title>
        <authorList>
            <person name="Klenk H.-P."/>
        </authorList>
    </citation>
    <scope>NUCLEOTIDE SEQUENCE [LARGE SCALE GENOMIC DNA]</scope>
    <source>
        <strain evidence="5 6">DSM 44230</strain>
    </source>
</reference>
<dbReference type="Gene3D" id="2.60.40.1180">
    <property type="entry name" value="Golgi alpha-mannosidase II"/>
    <property type="match status" value="1"/>
</dbReference>
<feature type="region of interest" description="Disordered" evidence="1">
    <location>
        <begin position="398"/>
        <end position="420"/>
    </location>
</feature>
<dbReference type="Gene3D" id="1.50.10.10">
    <property type="match status" value="1"/>
</dbReference>
<dbReference type="PANTHER" id="PTHR31084:SF0">
    <property type="entry name" value="ALPHA-L-FUCOSIDASE 2"/>
    <property type="match status" value="1"/>
</dbReference>
<keyword evidence="2" id="KW-0732">Signal</keyword>
<evidence type="ECO:0000259" key="3">
    <source>
        <dbReference type="Pfam" id="PF21307"/>
    </source>
</evidence>
<proteinExistence type="predicted"/>
<dbReference type="GO" id="GO:0004560">
    <property type="term" value="F:alpha-L-fucosidase activity"/>
    <property type="evidence" value="ECO:0007669"/>
    <property type="project" value="TreeGrafter"/>
</dbReference>
<dbReference type="InterPro" id="IPR006311">
    <property type="entry name" value="TAT_signal"/>
</dbReference>
<dbReference type="RefSeq" id="WP_185002884.1">
    <property type="nucleotide sequence ID" value="NZ_BAAAUI010000002.1"/>
</dbReference>
<evidence type="ECO:0000313" key="6">
    <source>
        <dbReference type="Proteomes" id="UP000533598"/>
    </source>
</evidence>
<name>A0A7W7C9K9_9PSEU</name>
<dbReference type="InterPro" id="IPR012341">
    <property type="entry name" value="6hp_glycosidase-like_sf"/>
</dbReference>